<dbReference type="Proteomes" id="UP001519325">
    <property type="component" value="Unassembled WGS sequence"/>
</dbReference>
<name>A0ABS4QE43_9NOCA</name>
<keyword evidence="1" id="KW-0472">Membrane</keyword>
<organism evidence="2 3">
    <name type="scientific">Nocardia goodfellowii</name>
    <dbReference type="NCBI Taxonomy" id="882446"/>
    <lineage>
        <taxon>Bacteria</taxon>
        <taxon>Bacillati</taxon>
        <taxon>Actinomycetota</taxon>
        <taxon>Actinomycetes</taxon>
        <taxon>Mycobacteriales</taxon>
        <taxon>Nocardiaceae</taxon>
        <taxon>Nocardia</taxon>
    </lineage>
</organism>
<comment type="caution">
    <text evidence="2">The sequence shown here is derived from an EMBL/GenBank/DDBJ whole genome shotgun (WGS) entry which is preliminary data.</text>
</comment>
<keyword evidence="1" id="KW-0812">Transmembrane</keyword>
<protein>
    <recommendedName>
        <fullName evidence="4">Transmembrane protein</fullName>
    </recommendedName>
</protein>
<evidence type="ECO:0000313" key="2">
    <source>
        <dbReference type="EMBL" id="MBP2189962.1"/>
    </source>
</evidence>
<keyword evidence="1" id="KW-1133">Transmembrane helix</keyword>
<accession>A0ABS4QE43</accession>
<keyword evidence="3" id="KW-1185">Reference proteome</keyword>
<feature type="transmembrane region" description="Helical" evidence="1">
    <location>
        <begin position="6"/>
        <end position="26"/>
    </location>
</feature>
<feature type="transmembrane region" description="Helical" evidence="1">
    <location>
        <begin position="65"/>
        <end position="89"/>
    </location>
</feature>
<proteinExistence type="predicted"/>
<sequence>MSHVLPTAVSIVCVATAVTALLASAFTDACADRAARAAESCFINGDLPTDAYFTNRSRSSLYQRLTLRFLASGVVLMLVGTAVSGWATWQYIHSAH</sequence>
<dbReference type="EMBL" id="JAGGMR010000001">
    <property type="protein sequence ID" value="MBP2189962.1"/>
    <property type="molecule type" value="Genomic_DNA"/>
</dbReference>
<evidence type="ECO:0000256" key="1">
    <source>
        <dbReference type="SAM" id="Phobius"/>
    </source>
</evidence>
<evidence type="ECO:0008006" key="4">
    <source>
        <dbReference type="Google" id="ProtNLM"/>
    </source>
</evidence>
<reference evidence="2 3" key="1">
    <citation type="submission" date="2021-03" db="EMBL/GenBank/DDBJ databases">
        <title>Sequencing the genomes of 1000 actinobacteria strains.</title>
        <authorList>
            <person name="Klenk H.-P."/>
        </authorList>
    </citation>
    <scope>NUCLEOTIDE SEQUENCE [LARGE SCALE GENOMIC DNA]</scope>
    <source>
        <strain evidence="2 3">DSM 45516</strain>
    </source>
</reference>
<gene>
    <name evidence="2" type="ORF">BJ987_002863</name>
</gene>
<evidence type="ECO:0000313" key="3">
    <source>
        <dbReference type="Proteomes" id="UP001519325"/>
    </source>
</evidence>
<dbReference type="RefSeq" id="WP_209889413.1">
    <property type="nucleotide sequence ID" value="NZ_JAGGMR010000001.1"/>
</dbReference>